<evidence type="ECO:0000259" key="1">
    <source>
        <dbReference type="Pfam" id="PF23019"/>
    </source>
</evidence>
<dbReference type="EMBL" id="CACVAQ010000287">
    <property type="protein sequence ID" value="CAA6820555.1"/>
    <property type="molecule type" value="Genomic_DNA"/>
</dbReference>
<proteinExistence type="predicted"/>
<dbReference type="InterPro" id="IPR054297">
    <property type="entry name" value="DUF7033"/>
</dbReference>
<feature type="non-terminal residue" evidence="2">
    <location>
        <position position="435"/>
    </location>
</feature>
<dbReference type="CDD" id="cd10931">
    <property type="entry name" value="CE4_u7"/>
    <property type="match status" value="1"/>
</dbReference>
<reference evidence="2" key="1">
    <citation type="submission" date="2020-01" db="EMBL/GenBank/DDBJ databases">
        <authorList>
            <person name="Meier V. D."/>
            <person name="Meier V D."/>
        </authorList>
    </citation>
    <scope>NUCLEOTIDE SEQUENCE</scope>
    <source>
        <strain evidence="2">HLG_WM_MAG_10</strain>
    </source>
</reference>
<accession>A0A6S6TMR2</accession>
<name>A0A6S6TMR2_9BACT</name>
<gene>
    <name evidence="2" type="ORF">HELGO_WM44980</name>
</gene>
<organism evidence="2">
    <name type="scientific">uncultured Aureispira sp</name>
    <dbReference type="NCBI Taxonomy" id="1331704"/>
    <lineage>
        <taxon>Bacteria</taxon>
        <taxon>Pseudomonadati</taxon>
        <taxon>Bacteroidota</taxon>
        <taxon>Saprospiria</taxon>
        <taxon>Saprospirales</taxon>
        <taxon>Saprospiraceae</taxon>
        <taxon>Aureispira</taxon>
        <taxon>environmental samples</taxon>
    </lineage>
</organism>
<sequence length="435" mass="50784">MNEIFIYTPKINARISYVFDLIFNQFLGISTVSLTSDLYAFNARNDVAKINYSRSFMSDIPYFFPNSLLLETGIRALHPIFKKEDALMAAFFHVPAPNNQHSSFPFDPFALTFYLVSRYEEYLDFSADQFGRFSASNSVAYKNGFLQQPLVNLWALKIKALLEKKYPSLQFNCPQYQYTPSYDIDHAYAFLQKGWLRQSAAFGKNIAKLDVETLSLQVKTWLRIQKDPYDCFSYLESLDDKYQLKPIYFWLLGDYGTHDKNIHYNNKHFRQLIQKNAQKYPIGIHPSFGSNQAQDLVDKEIHRLRKITTQSIRKSRQHFLILALPKTYERLINLGIQEDYSMGYAQQVGFRASVAQPFYWYNLKTEQKTSLQVFPFQLMDVTFNTYLKQAPEAILEQAGPVIQNTKAVGGHLISIWHNSSLCEAWQWKGWREAYE</sequence>
<dbReference type="AlphaFoldDB" id="A0A6S6TMR2"/>
<evidence type="ECO:0000313" key="2">
    <source>
        <dbReference type="EMBL" id="CAA6820555.1"/>
    </source>
</evidence>
<feature type="domain" description="DUF7033" evidence="1">
    <location>
        <begin position="105"/>
        <end position="191"/>
    </location>
</feature>
<protein>
    <recommendedName>
        <fullName evidence="1">DUF7033 domain-containing protein</fullName>
    </recommendedName>
</protein>
<dbReference type="Pfam" id="PF23019">
    <property type="entry name" value="DUF7033"/>
    <property type="match status" value="1"/>
</dbReference>